<dbReference type="EMBL" id="CP147920">
    <property type="protein sequence ID" value="XAU14101.1"/>
    <property type="molecule type" value="Genomic_DNA"/>
</dbReference>
<dbReference type="SUPFAM" id="SSF53807">
    <property type="entry name" value="Helical backbone' metal receptor"/>
    <property type="match status" value="1"/>
</dbReference>
<comment type="similarity">
    <text evidence="1">Belongs to the NifD/NifK/NifE/NifN family.</text>
</comment>
<feature type="domain" description="Nitrogenase/oxidoreductase component 1" evidence="2">
    <location>
        <begin position="42"/>
        <end position="437"/>
    </location>
</feature>
<dbReference type="Gene3D" id="3.40.50.1980">
    <property type="entry name" value="Nitrogenase molybdenum iron protein domain"/>
    <property type="match status" value="3"/>
</dbReference>
<dbReference type="InterPro" id="IPR049939">
    <property type="entry name" value="NifE-like"/>
</dbReference>
<dbReference type="PANTHER" id="PTHR42956:SF1">
    <property type="entry name" value="NITROGENASE IRON-MOLYBDENUM COFACTOR BIOSYNTHESIS PROTEIN NIFE"/>
    <property type="match status" value="1"/>
</dbReference>
<dbReference type="RefSeq" id="WP_345969201.1">
    <property type="nucleotide sequence ID" value="NZ_CP147920.1"/>
</dbReference>
<dbReference type="Proteomes" id="UP001447842">
    <property type="component" value="Chromosome"/>
</dbReference>
<keyword evidence="4" id="KW-1185">Reference proteome</keyword>
<dbReference type="Pfam" id="PF00148">
    <property type="entry name" value="Oxidored_nitro"/>
    <property type="match status" value="1"/>
</dbReference>
<evidence type="ECO:0000313" key="4">
    <source>
        <dbReference type="Proteomes" id="UP001447842"/>
    </source>
</evidence>
<dbReference type="NCBIfam" id="TIGR01283">
    <property type="entry name" value="nifE"/>
    <property type="match status" value="1"/>
</dbReference>
<dbReference type="InterPro" id="IPR000510">
    <property type="entry name" value="Nase/OxRdtase_comp1"/>
</dbReference>
<name>A0ABZ3H781_9BACT</name>
<reference evidence="3 4" key="1">
    <citation type="submission" date="2024-03" db="EMBL/GenBank/DDBJ databases">
        <title>Sulfurimonas sp. HSL3-1.</title>
        <authorList>
            <person name="Wang S."/>
        </authorList>
    </citation>
    <scope>NUCLEOTIDE SEQUENCE [LARGE SCALE GENOMIC DNA]</scope>
    <source>
        <strain evidence="3 4">HSL3-1</strain>
    </source>
</reference>
<evidence type="ECO:0000259" key="2">
    <source>
        <dbReference type="Pfam" id="PF00148"/>
    </source>
</evidence>
<dbReference type="InterPro" id="IPR005973">
    <property type="entry name" value="NifE"/>
</dbReference>
<sequence>MAMVNRAKIKELLNESACSHSKDKKPGEGCDKPKPGLAAGGCAFDGAQISLFPYADAVHLVHGPQTCLGASWETRESLSSYNGRNHTFMGFTTGITTNDVIFGGDKRLEDSIDYVVEHYKPEAIFVYSTCVTALVGDDIDMTCKLGSEKHGVPVVPVHAPGFVGGKNLGSRLAGEAVLEHLIGTKEPEYTTKYDINLIGDYNVTGDMWQYMPMFEKLGIRVLASMSGDGRVGDIRTAHRAKLNVIVCAKSLVTLVRKMNEKWDIPWVSVSFYGKRDTTFAIREIVKGLGDPELIEKAERLIDEEEAKLDLALEPYRRMFKGKKAVLNTGGNKAWSIASGLQDLGIEVVATSIKKSTADDIEKAREYLGEDGVLMDKPAAQQSKVIDERGAHILLAGGRSLYTAIKKKISFIDVNQEKKTSYGGYNGLINLAEDLKSAFANPVFANVSAKAPWEVG</sequence>
<proteinExistence type="inferred from homology"/>
<accession>A0ABZ3H781</accession>
<gene>
    <name evidence="3" type="primary">nifE</name>
    <name evidence="3" type="ORF">WCY31_07505</name>
</gene>
<evidence type="ECO:0000313" key="3">
    <source>
        <dbReference type="EMBL" id="XAU14101.1"/>
    </source>
</evidence>
<organism evidence="3 4">
    <name type="scientific">Sulfurimonas diazotrophicus</name>
    <dbReference type="NCBI Taxonomy" id="3131939"/>
    <lineage>
        <taxon>Bacteria</taxon>
        <taxon>Pseudomonadati</taxon>
        <taxon>Campylobacterota</taxon>
        <taxon>Epsilonproteobacteria</taxon>
        <taxon>Campylobacterales</taxon>
        <taxon>Sulfurimonadaceae</taxon>
        <taxon>Sulfurimonas</taxon>
    </lineage>
</organism>
<protein>
    <submittedName>
        <fullName evidence="3">Nitrogenase iron-molybdenum cofactor biosynthesis protein NifE</fullName>
    </submittedName>
</protein>
<evidence type="ECO:0000256" key="1">
    <source>
        <dbReference type="ARBA" id="ARBA00011002"/>
    </source>
</evidence>
<dbReference type="PANTHER" id="PTHR42956">
    <property type="entry name" value="NITROGENASE IRON-MOLYBDENUM COFACTOR BIOSYNTHESIS PROTEIN NIFE"/>
    <property type="match status" value="1"/>
</dbReference>